<dbReference type="GO" id="GO:0005634">
    <property type="term" value="C:nucleus"/>
    <property type="evidence" value="ECO:0007669"/>
    <property type="project" value="UniProtKB-SubCell"/>
</dbReference>
<evidence type="ECO:0000256" key="7">
    <source>
        <dbReference type="SAM" id="MobiDB-lite"/>
    </source>
</evidence>
<evidence type="ECO:0000313" key="9">
    <source>
        <dbReference type="EMBL" id="CAL0305843.1"/>
    </source>
</evidence>
<organism evidence="9 10">
    <name type="scientific">Lupinus luteus</name>
    <name type="common">European yellow lupine</name>
    <dbReference type="NCBI Taxonomy" id="3873"/>
    <lineage>
        <taxon>Eukaryota</taxon>
        <taxon>Viridiplantae</taxon>
        <taxon>Streptophyta</taxon>
        <taxon>Embryophyta</taxon>
        <taxon>Tracheophyta</taxon>
        <taxon>Spermatophyta</taxon>
        <taxon>Magnoliopsida</taxon>
        <taxon>eudicotyledons</taxon>
        <taxon>Gunneridae</taxon>
        <taxon>Pentapetalae</taxon>
        <taxon>rosids</taxon>
        <taxon>fabids</taxon>
        <taxon>Fabales</taxon>
        <taxon>Fabaceae</taxon>
        <taxon>Papilionoideae</taxon>
        <taxon>50 kb inversion clade</taxon>
        <taxon>genistoids sensu lato</taxon>
        <taxon>core genistoids</taxon>
        <taxon>Genisteae</taxon>
        <taxon>Lupinus</taxon>
    </lineage>
</organism>
<comment type="subunit">
    <text evidence="2">Homodimer.</text>
</comment>
<dbReference type="GO" id="GO:0000981">
    <property type="term" value="F:DNA-binding transcription factor activity, RNA polymerase II-specific"/>
    <property type="evidence" value="ECO:0007669"/>
    <property type="project" value="TreeGrafter"/>
</dbReference>
<keyword evidence="5" id="KW-0804">Transcription</keyword>
<dbReference type="PROSITE" id="PS50888">
    <property type="entry name" value="BHLH"/>
    <property type="match status" value="1"/>
</dbReference>
<dbReference type="GO" id="GO:0046983">
    <property type="term" value="F:protein dimerization activity"/>
    <property type="evidence" value="ECO:0007669"/>
    <property type="project" value="InterPro"/>
</dbReference>
<evidence type="ECO:0000259" key="8">
    <source>
        <dbReference type="PROSITE" id="PS50888"/>
    </source>
</evidence>
<comment type="caution">
    <text evidence="9">The sequence shown here is derived from an EMBL/GenBank/DDBJ whole genome shotgun (WGS) entry which is preliminary data.</text>
</comment>
<dbReference type="AlphaFoldDB" id="A0AAV1W9Z4"/>
<dbReference type="GO" id="GO:0000978">
    <property type="term" value="F:RNA polymerase II cis-regulatory region sequence-specific DNA binding"/>
    <property type="evidence" value="ECO:0007669"/>
    <property type="project" value="TreeGrafter"/>
</dbReference>
<evidence type="ECO:0000256" key="5">
    <source>
        <dbReference type="ARBA" id="ARBA00023163"/>
    </source>
</evidence>
<dbReference type="InterPro" id="IPR011598">
    <property type="entry name" value="bHLH_dom"/>
</dbReference>
<accession>A0AAV1W9Z4</accession>
<keyword evidence="4" id="KW-0238">DNA-binding</keyword>
<dbReference type="PANTHER" id="PTHR16223:SF56">
    <property type="entry name" value="TRANSCRIPTION FACTOR BHLH110"/>
    <property type="match status" value="1"/>
</dbReference>
<name>A0AAV1W9Z4_LUPLU</name>
<keyword evidence="3" id="KW-0805">Transcription regulation</keyword>
<dbReference type="Gene3D" id="4.10.280.10">
    <property type="entry name" value="Helix-loop-helix DNA-binding domain"/>
    <property type="match status" value="1"/>
</dbReference>
<dbReference type="InterPro" id="IPR045239">
    <property type="entry name" value="bHLH95_bHLH"/>
</dbReference>
<proteinExistence type="predicted"/>
<feature type="domain" description="BHLH" evidence="8">
    <location>
        <begin position="284"/>
        <end position="333"/>
    </location>
</feature>
<feature type="region of interest" description="Disordered" evidence="7">
    <location>
        <begin position="1"/>
        <end position="32"/>
    </location>
</feature>
<sequence length="407" mass="45045">MESNNLHHLQEHQPLLEASSLTPSSYGSLGENSHSWTPNISLNAGNNFNQNLQETNPRSRALMHKNDMIQGLGYHHQWTSDAESCLAPKFSEMLNNTPPPNMENYEYHNRFHSTSTATNRMKNNNEHNDMDSLSEKMLLKTLFSGDIYSTNAENYANFGGGTHGVPSRGNFSQIYPSINISNLNPLSSTTTVPVSRSQPLDLLTSPTSFPAGLNHRSHSRDHGFGNHNLSFRLDHMQQPSHKSSCSNSSNLSHFTNGAIETKRPCTLMQSKGSQSQTASKKSRLESRPSCSPIKVRKEKLGDRIAALQQLVAPFGKTDTASVLMEAIGYIKFLQCQVETLSVPYMKSSQNHNNRLMQRGSAIGDTNEEPKEDLRSRGLCLVPLSCMSFIASDGGTEVWQQTNFGGAT</sequence>
<evidence type="ECO:0000256" key="1">
    <source>
        <dbReference type="ARBA" id="ARBA00004123"/>
    </source>
</evidence>
<evidence type="ECO:0000313" key="10">
    <source>
        <dbReference type="Proteomes" id="UP001497480"/>
    </source>
</evidence>
<gene>
    <name evidence="9" type="ORF">LLUT_LOCUS6903</name>
</gene>
<evidence type="ECO:0000256" key="2">
    <source>
        <dbReference type="ARBA" id="ARBA00011738"/>
    </source>
</evidence>
<evidence type="ECO:0000256" key="4">
    <source>
        <dbReference type="ARBA" id="ARBA00023125"/>
    </source>
</evidence>
<feature type="compositionally biased region" description="Polar residues" evidence="7">
    <location>
        <begin position="267"/>
        <end position="279"/>
    </location>
</feature>
<feature type="region of interest" description="Disordered" evidence="7">
    <location>
        <begin position="263"/>
        <end position="293"/>
    </location>
</feature>
<dbReference type="PANTHER" id="PTHR16223">
    <property type="entry name" value="TRANSCRIPTION FACTOR BHLH83-RELATED"/>
    <property type="match status" value="1"/>
</dbReference>
<keyword evidence="10" id="KW-1185">Reference proteome</keyword>
<dbReference type="SUPFAM" id="SSF47459">
    <property type="entry name" value="HLH, helix-loop-helix DNA-binding domain"/>
    <property type="match status" value="1"/>
</dbReference>
<dbReference type="InterPro" id="IPR036638">
    <property type="entry name" value="HLH_DNA-bd_sf"/>
</dbReference>
<dbReference type="InterPro" id="IPR045843">
    <property type="entry name" value="IND-like"/>
</dbReference>
<dbReference type="CDD" id="cd11393">
    <property type="entry name" value="bHLH_AtbHLH_like"/>
    <property type="match status" value="1"/>
</dbReference>
<dbReference type="EMBL" id="CAXHTB010000004">
    <property type="protein sequence ID" value="CAL0305843.1"/>
    <property type="molecule type" value="Genomic_DNA"/>
</dbReference>
<evidence type="ECO:0000256" key="3">
    <source>
        <dbReference type="ARBA" id="ARBA00023015"/>
    </source>
</evidence>
<protein>
    <recommendedName>
        <fullName evidence="8">BHLH domain-containing protein</fullName>
    </recommendedName>
</protein>
<comment type="subcellular location">
    <subcellularLocation>
        <location evidence="1">Nucleus</location>
    </subcellularLocation>
</comment>
<dbReference type="FunFam" id="4.10.280.10:FF:000032">
    <property type="entry name" value="Transcription factor bHLH123 family"/>
    <property type="match status" value="1"/>
</dbReference>
<dbReference type="Proteomes" id="UP001497480">
    <property type="component" value="Unassembled WGS sequence"/>
</dbReference>
<evidence type="ECO:0000256" key="6">
    <source>
        <dbReference type="ARBA" id="ARBA00023242"/>
    </source>
</evidence>
<reference evidence="9 10" key="1">
    <citation type="submission" date="2024-03" db="EMBL/GenBank/DDBJ databases">
        <authorList>
            <person name="Martinez-Hernandez J."/>
        </authorList>
    </citation>
    <scope>NUCLEOTIDE SEQUENCE [LARGE SCALE GENOMIC DNA]</scope>
</reference>
<feature type="compositionally biased region" description="Polar residues" evidence="7">
    <location>
        <begin position="19"/>
        <end position="32"/>
    </location>
</feature>
<keyword evidence="6" id="KW-0539">Nucleus</keyword>